<dbReference type="AlphaFoldDB" id="A0A859FH08"/>
<dbReference type="InterPro" id="IPR006530">
    <property type="entry name" value="YD"/>
</dbReference>
<dbReference type="KEGG" id="psua:FLK61_37495"/>
<accession>A0A859FH08</accession>
<reference evidence="2" key="1">
    <citation type="submission" date="2019-07" db="EMBL/GenBank/DDBJ databases">
        <title>Bacillus alkalisoli sp. nov. isolated from saline soil.</title>
        <authorList>
            <person name="Sun J.-Q."/>
            <person name="Xu L."/>
        </authorList>
    </citation>
    <scope>NUCLEOTIDE SEQUENCE [LARGE SCALE GENOMIC DNA]</scope>
    <source>
        <strain evidence="2">M4U3P1</strain>
    </source>
</reference>
<proteinExistence type="predicted"/>
<dbReference type="NCBIfam" id="TIGR01643">
    <property type="entry name" value="YD_repeat_2x"/>
    <property type="match status" value="1"/>
</dbReference>
<dbReference type="Gene3D" id="2.180.10.10">
    <property type="entry name" value="RHS repeat-associated core"/>
    <property type="match status" value="1"/>
</dbReference>
<organism evidence="1 2">
    <name type="scientific">Paenalkalicoccus suaedae</name>
    <dbReference type="NCBI Taxonomy" id="2592382"/>
    <lineage>
        <taxon>Bacteria</taxon>
        <taxon>Bacillati</taxon>
        <taxon>Bacillota</taxon>
        <taxon>Bacilli</taxon>
        <taxon>Bacillales</taxon>
        <taxon>Bacillaceae</taxon>
        <taxon>Paenalkalicoccus</taxon>
    </lineage>
</organism>
<sequence length="101" mass="11491">MTYTDHTGASPKTYLYVLNHRGDVLGLRDEDGIMVVTYTYDAYGTIIGQTGNGLTGDGRLLQANPFRYASYLYNEETSLYYVQTRYYDADTVDYLLSKSRV</sequence>
<protein>
    <recommendedName>
        <fullName evidence="3">RHS repeat-associated core domain-containing protein</fullName>
    </recommendedName>
</protein>
<dbReference type="Proteomes" id="UP000318138">
    <property type="component" value="Chromosome"/>
</dbReference>
<evidence type="ECO:0000313" key="1">
    <source>
        <dbReference type="EMBL" id="QKS72331.1"/>
    </source>
</evidence>
<evidence type="ECO:0008006" key="3">
    <source>
        <dbReference type="Google" id="ProtNLM"/>
    </source>
</evidence>
<evidence type="ECO:0000313" key="2">
    <source>
        <dbReference type="Proteomes" id="UP000318138"/>
    </source>
</evidence>
<keyword evidence="2" id="KW-1185">Reference proteome</keyword>
<gene>
    <name evidence="1" type="ORF">FLK61_37495</name>
</gene>
<name>A0A859FH08_9BACI</name>
<dbReference type="EMBL" id="CP041372">
    <property type="protein sequence ID" value="QKS72331.1"/>
    <property type="molecule type" value="Genomic_DNA"/>
</dbReference>